<dbReference type="EMBL" id="OAOP01000003">
    <property type="protein sequence ID" value="SNX69942.1"/>
    <property type="molecule type" value="Genomic_DNA"/>
</dbReference>
<sequence length="199" mass="23037">MNGFEKRRLQKMEQILHAALSLFTKNGFQKVSIKDVAEKANVSQVSIYNYFGNKDELLFEVVKFYLEEQLNAFQKIMDHKELSFKEKIGLIIGMKLQETISIHDDFLKAIFSSPSPKLQKLISDFATKDSLPSVYAFLQEGKDSGEISASYSPETILLITQIFNEGIRHFPEMYTGINKKERIQEITEFFFYGFFGKKE</sequence>
<evidence type="ECO:0000313" key="5">
    <source>
        <dbReference type="EMBL" id="SNX69942.1"/>
    </source>
</evidence>
<dbReference type="Proteomes" id="UP000219546">
    <property type="component" value="Unassembled WGS sequence"/>
</dbReference>
<dbReference type="OrthoDB" id="113732at2"/>
<keyword evidence="6" id="KW-1185">Reference proteome</keyword>
<evidence type="ECO:0000256" key="3">
    <source>
        <dbReference type="PROSITE-ProRule" id="PRU00335"/>
    </source>
</evidence>
<dbReference type="InterPro" id="IPR009057">
    <property type="entry name" value="Homeodomain-like_sf"/>
</dbReference>
<feature type="DNA-binding region" description="H-T-H motif" evidence="3">
    <location>
        <begin position="32"/>
        <end position="51"/>
    </location>
</feature>
<protein>
    <submittedName>
        <fullName evidence="5">TetR family transcriptional regulator</fullName>
    </submittedName>
</protein>
<feature type="domain" description="HTH tetR-type" evidence="4">
    <location>
        <begin position="9"/>
        <end position="69"/>
    </location>
</feature>
<evidence type="ECO:0000256" key="1">
    <source>
        <dbReference type="ARBA" id="ARBA00022491"/>
    </source>
</evidence>
<evidence type="ECO:0000256" key="2">
    <source>
        <dbReference type="ARBA" id="ARBA00023125"/>
    </source>
</evidence>
<keyword evidence="1" id="KW-0678">Repressor</keyword>
<dbReference type="InterPro" id="IPR001647">
    <property type="entry name" value="HTH_TetR"/>
</dbReference>
<dbReference type="RefSeq" id="WP_097158238.1">
    <property type="nucleotide sequence ID" value="NZ_JBEPMQ010000002.1"/>
</dbReference>
<dbReference type="SUPFAM" id="SSF46689">
    <property type="entry name" value="Homeodomain-like"/>
    <property type="match status" value="1"/>
</dbReference>
<dbReference type="PRINTS" id="PR00455">
    <property type="entry name" value="HTHTETR"/>
</dbReference>
<dbReference type="PANTHER" id="PTHR43479">
    <property type="entry name" value="ACREF/ENVCD OPERON REPRESSOR-RELATED"/>
    <property type="match status" value="1"/>
</dbReference>
<gene>
    <name evidence="5" type="ORF">SAMN05877753_103324</name>
</gene>
<dbReference type="PANTHER" id="PTHR43479:SF21">
    <property type="entry name" value="TRANSCRIPTIONAL REGULATOR, TETR FAMILY"/>
    <property type="match status" value="1"/>
</dbReference>
<reference evidence="5 6" key="1">
    <citation type="submission" date="2017-08" db="EMBL/GenBank/DDBJ databases">
        <authorList>
            <person name="de Groot N.N."/>
        </authorList>
    </citation>
    <scope>NUCLEOTIDE SEQUENCE [LARGE SCALE GENOMIC DNA]</scope>
    <source>
        <strain evidence="5 6">JC228</strain>
    </source>
</reference>
<dbReference type="GO" id="GO:0003677">
    <property type="term" value="F:DNA binding"/>
    <property type="evidence" value="ECO:0007669"/>
    <property type="project" value="UniProtKB-UniRule"/>
</dbReference>
<accession>A0A285CQY2</accession>
<evidence type="ECO:0000259" key="4">
    <source>
        <dbReference type="PROSITE" id="PS50977"/>
    </source>
</evidence>
<dbReference type="InterPro" id="IPR050624">
    <property type="entry name" value="HTH-type_Tx_Regulator"/>
</dbReference>
<keyword evidence="2 3" id="KW-0238">DNA-binding</keyword>
<proteinExistence type="predicted"/>
<organism evidence="5 6">
    <name type="scientific">Bacillus oleivorans</name>
    <dbReference type="NCBI Taxonomy" id="1448271"/>
    <lineage>
        <taxon>Bacteria</taxon>
        <taxon>Bacillati</taxon>
        <taxon>Bacillota</taxon>
        <taxon>Bacilli</taxon>
        <taxon>Bacillales</taxon>
        <taxon>Bacillaceae</taxon>
        <taxon>Bacillus</taxon>
    </lineage>
</organism>
<evidence type="ECO:0000313" key="6">
    <source>
        <dbReference type="Proteomes" id="UP000219546"/>
    </source>
</evidence>
<dbReference type="PROSITE" id="PS50977">
    <property type="entry name" value="HTH_TETR_2"/>
    <property type="match status" value="1"/>
</dbReference>
<dbReference type="AlphaFoldDB" id="A0A285CQY2"/>
<dbReference type="Pfam" id="PF00440">
    <property type="entry name" value="TetR_N"/>
    <property type="match status" value="1"/>
</dbReference>
<name>A0A285CQY2_9BACI</name>
<dbReference type="Gene3D" id="1.10.357.10">
    <property type="entry name" value="Tetracycline Repressor, domain 2"/>
    <property type="match status" value="1"/>
</dbReference>